<evidence type="ECO:0000313" key="3">
    <source>
        <dbReference type="EMBL" id="SMX30706.1"/>
    </source>
</evidence>
<feature type="transmembrane region" description="Helical" evidence="1">
    <location>
        <begin position="269"/>
        <end position="287"/>
    </location>
</feature>
<keyword evidence="4" id="KW-1185">Reference proteome</keyword>
<protein>
    <submittedName>
        <fullName evidence="3">CAAX amino terminal protease self- immunity</fullName>
    </submittedName>
</protein>
<feature type="transmembrane region" description="Helical" evidence="1">
    <location>
        <begin position="109"/>
        <end position="130"/>
    </location>
</feature>
<evidence type="ECO:0000259" key="2">
    <source>
        <dbReference type="Pfam" id="PF02517"/>
    </source>
</evidence>
<feature type="transmembrane region" description="Helical" evidence="1">
    <location>
        <begin position="142"/>
        <end position="164"/>
    </location>
</feature>
<name>A0A238JLN7_9RHOB</name>
<dbReference type="Pfam" id="PF02517">
    <property type="entry name" value="Rce1-like"/>
    <property type="match status" value="1"/>
</dbReference>
<keyword evidence="1" id="KW-1133">Transmembrane helix</keyword>
<reference evidence="4" key="1">
    <citation type="submission" date="2017-05" db="EMBL/GenBank/DDBJ databases">
        <authorList>
            <person name="Rodrigo-Torres L."/>
            <person name="Arahal R. D."/>
            <person name="Lucena T."/>
        </authorList>
    </citation>
    <scope>NUCLEOTIDE SEQUENCE [LARGE SCALE GENOMIC DNA]</scope>
    <source>
        <strain evidence="4">CECT 8621</strain>
    </source>
</reference>
<dbReference type="EMBL" id="FXYE01000001">
    <property type="protein sequence ID" value="SMX30706.1"/>
    <property type="molecule type" value="Genomic_DNA"/>
</dbReference>
<feature type="transmembrane region" description="Helical" evidence="1">
    <location>
        <begin position="233"/>
        <end position="257"/>
    </location>
</feature>
<dbReference type="GO" id="GO:0006508">
    <property type="term" value="P:proteolysis"/>
    <property type="evidence" value="ECO:0007669"/>
    <property type="project" value="UniProtKB-KW"/>
</dbReference>
<dbReference type="AlphaFoldDB" id="A0A238JLN7"/>
<gene>
    <name evidence="3" type="ORF">COL8621_00067</name>
</gene>
<keyword evidence="1" id="KW-0472">Membrane</keyword>
<feature type="transmembrane region" description="Helical" evidence="1">
    <location>
        <begin position="68"/>
        <end position="89"/>
    </location>
</feature>
<proteinExistence type="predicted"/>
<keyword evidence="3" id="KW-0645">Protease</keyword>
<evidence type="ECO:0000256" key="1">
    <source>
        <dbReference type="SAM" id="Phobius"/>
    </source>
</evidence>
<dbReference type="GO" id="GO:0004175">
    <property type="term" value="F:endopeptidase activity"/>
    <property type="evidence" value="ECO:0007669"/>
    <property type="project" value="UniProtKB-ARBA"/>
</dbReference>
<sequence>MRAPEFAAYIGPARLYPEIWRILLGMLLILFIYIGVFAIMLVALYPIVGPLEYFAWLLKLKAPTEAGPTFFLLLSFIGMGLGPIIAVGACHLRGPGTLFGPADETLRGFFLTVVVLLPLYGGLTALSFWLSPPEQNLAFDTWLGYLPLALPLVFIQTTSEELIFRGYLQQQLAARFVARWVWMGLPALLFTSLHWNPAAGSNIWMILAAVLGFALIAADLTERTGSLGSAMGLHFINNVFAMLFVSVGGTINGLSLFVTPYDVADKTNLPLGLGLDLILLFTVWRLLRYIVAR</sequence>
<dbReference type="GO" id="GO:0080120">
    <property type="term" value="P:CAAX-box protein maturation"/>
    <property type="evidence" value="ECO:0007669"/>
    <property type="project" value="UniProtKB-ARBA"/>
</dbReference>
<organism evidence="3 4">
    <name type="scientific">Actibacterium lipolyticum</name>
    <dbReference type="NCBI Taxonomy" id="1524263"/>
    <lineage>
        <taxon>Bacteria</taxon>
        <taxon>Pseudomonadati</taxon>
        <taxon>Pseudomonadota</taxon>
        <taxon>Alphaproteobacteria</taxon>
        <taxon>Rhodobacterales</taxon>
        <taxon>Roseobacteraceae</taxon>
        <taxon>Actibacterium</taxon>
    </lineage>
</organism>
<dbReference type="InterPro" id="IPR003675">
    <property type="entry name" value="Rce1/LyrA-like_dom"/>
</dbReference>
<evidence type="ECO:0000313" key="4">
    <source>
        <dbReference type="Proteomes" id="UP000202922"/>
    </source>
</evidence>
<feature type="transmembrane region" description="Helical" evidence="1">
    <location>
        <begin position="201"/>
        <end position="221"/>
    </location>
</feature>
<feature type="domain" description="CAAX prenyl protease 2/Lysostaphin resistance protein A-like" evidence="2">
    <location>
        <begin position="145"/>
        <end position="240"/>
    </location>
</feature>
<feature type="transmembrane region" description="Helical" evidence="1">
    <location>
        <begin position="22"/>
        <end position="48"/>
    </location>
</feature>
<accession>A0A238JLN7</accession>
<dbReference type="Proteomes" id="UP000202922">
    <property type="component" value="Unassembled WGS sequence"/>
</dbReference>
<keyword evidence="1" id="KW-0812">Transmembrane</keyword>
<dbReference type="RefSeq" id="WP_093965142.1">
    <property type="nucleotide sequence ID" value="NZ_FXYE01000001.1"/>
</dbReference>
<keyword evidence="3" id="KW-0378">Hydrolase</keyword>
<dbReference type="OrthoDB" id="7171777at2"/>
<feature type="transmembrane region" description="Helical" evidence="1">
    <location>
        <begin position="176"/>
        <end position="195"/>
    </location>
</feature>